<feature type="compositionally biased region" description="Gly residues" evidence="3">
    <location>
        <begin position="261"/>
        <end position="270"/>
    </location>
</feature>
<evidence type="ECO:0000313" key="5">
    <source>
        <dbReference type="Proteomes" id="UP001430356"/>
    </source>
</evidence>
<dbReference type="InterPro" id="IPR032675">
    <property type="entry name" value="LRR_dom_sf"/>
</dbReference>
<evidence type="ECO:0000256" key="1">
    <source>
        <dbReference type="ARBA" id="ARBA00022737"/>
    </source>
</evidence>
<feature type="region of interest" description="Disordered" evidence="3">
    <location>
        <begin position="255"/>
        <end position="281"/>
    </location>
</feature>
<keyword evidence="1" id="KW-0677">Repeat</keyword>
<gene>
    <name evidence="4" type="ORF">NESM_000863600</name>
</gene>
<dbReference type="EMBL" id="JAECZO010000193">
    <property type="protein sequence ID" value="KAK7198962.1"/>
    <property type="molecule type" value="Genomic_DNA"/>
</dbReference>
<dbReference type="PANTHER" id="PTHR24111:SF0">
    <property type="entry name" value="LEUCINE-RICH REPEAT-CONTAINING PROTEIN"/>
    <property type="match status" value="1"/>
</dbReference>
<dbReference type="SUPFAM" id="SSF52047">
    <property type="entry name" value="RNI-like"/>
    <property type="match status" value="1"/>
</dbReference>
<evidence type="ECO:0000256" key="2">
    <source>
        <dbReference type="SAM" id="Coils"/>
    </source>
</evidence>
<keyword evidence="2" id="KW-0175">Coiled coil</keyword>
<feature type="compositionally biased region" description="Low complexity" evidence="3">
    <location>
        <begin position="271"/>
        <end position="280"/>
    </location>
</feature>
<proteinExistence type="predicted"/>
<dbReference type="AlphaFoldDB" id="A0AAW0EXD7"/>
<dbReference type="Proteomes" id="UP001430356">
    <property type="component" value="Unassembled WGS sequence"/>
</dbReference>
<dbReference type="InterPro" id="IPR052201">
    <property type="entry name" value="LRR-containing_regulator"/>
</dbReference>
<feature type="coiled-coil region" evidence="2">
    <location>
        <begin position="693"/>
        <end position="805"/>
    </location>
</feature>
<dbReference type="SMART" id="SM00368">
    <property type="entry name" value="LRR_RI"/>
    <property type="match status" value="8"/>
</dbReference>
<sequence>MYTSLGISAEQVYGDMYSAWLRDTHEKNTPDVKRLYTTMIENGFGEQQVLLRRQRLGANFISSLAPLLHQCSLVKLDLHGNMLRDVGCELLIHVLRDMPQLSYLDLGANAIGCSSVVAGGIGGVVGGGASGGVKGKGGVGGGAGGAAASRSGGGGGGGGGGSGGGAAASGGRISSSYLNAMQGLGSAIAQHKRLTVLVLGSAREEAYTNQIEVTGAMVVLEGCLLSRTLKRLDLSGNPFAMNGDAPLGDAPVLRRGQDSTVGGGGGGGGATSASVGAATANTSPGGTAAVTRIGSASQEVDRVAAAGGGGAAAAAAGYGVRAAPRTPVHLLAQLLRTSLNLTHLTLRSVGLTDGGAALLFDAAGSSRVLQQLDLSANGLSARVADVAGLLLQQRTAAVRSGALGCTLQSIVLAHNDLWDRGAAAAEAHRGSFGIGGAAGRADERASGTATTMSRHVSRTRALRDVVSSDVNDASPSDTHPLHRESVPGLVLLSALSHDQFITTLVLDHCEMDDTALVTLCRSLMTNAMLKVLSVRHNRLSADGVVQLGRALCRHPCLERLLLSGNPIEDEGACALATALGQPDASLIELDVAQTWLGDRGLIAIGVALQTNASLRVLHVSDNHFSHNGGASFAALMENNTVVVRCDLGATSVPHHVVLRLGRTTSRNRARADNADADALKAEVVRLHYQKYKLLEAHLELEALRESNAEVKRTTENFDLQTKQDQGDFVKRIRELEEQVENAKQQEVRYTEQKAKLEADLIKAEHAHAEDMSFVAERLAVEVGLREKAEAEFQELQRELTGWQENGPEREAQKREKLAALKSDQEAWATQRKGYRDRTLELQQQVAALEAVAAASASKGMSKKRKKSAKA</sequence>
<organism evidence="4 5">
    <name type="scientific">Novymonas esmeraldas</name>
    <dbReference type="NCBI Taxonomy" id="1808958"/>
    <lineage>
        <taxon>Eukaryota</taxon>
        <taxon>Discoba</taxon>
        <taxon>Euglenozoa</taxon>
        <taxon>Kinetoplastea</taxon>
        <taxon>Metakinetoplastina</taxon>
        <taxon>Trypanosomatida</taxon>
        <taxon>Trypanosomatidae</taxon>
        <taxon>Novymonas</taxon>
    </lineage>
</organism>
<protein>
    <submittedName>
        <fullName evidence="4">Leucine Rich repeat</fullName>
    </submittedName>
</protein>
<evidence type="ECO:0000256" key="3">
    <source>
        <dbReference type="SAM" id="MobiDB-lite"/>
    </source>
</evidence>
<comment type="caution">
    <text evidence="4">The sequence shown here is derived from an EMBL/GenBank/DDBJ whole genome shotgun (WGS) entry which is preliminary data.</text>
</comment>
<keyword evidence="5" id="KW-1185">Reference proteome</keyword>
<dbReference type="Gene3D" id="3.80.10.10">
    <property type="entry name" value="Ribonuclease Inhibitor"/>
    <property type="match status" value="3"/>
</dbReference>
<dbReference type="InterPro" id="IPR001611">
    <property type="entry name" value="Leu-rich_rpt"/>
</dbReference>
<dbReference type="Pfam" id="PF13516">
    <property type="entry name" value="LRR_6"/>
    <property type="match status" value="4"/>
</dbReference>
<evidence type="ECO:0000313" key="4">
    <source>
        <dbReference type="EMBL" id="KAK7198962.1"/>
    </source>
</evidence>
<reference evidence="4 5" key="1">
    <citation type="journal article" date="2021" name="MBio">
        <title>A New Model Trypanosomatid, Novymonas esmeraldas: Genomic Perception of Its 'Candidatus Pandoraea novymonadis' Endosymbiont.</title>
        <authorList>
            <person name="Zakharova A."/>
            <person name="Saura A."/>
            <person name="Butenko A."/>
            <person name="Podesvova L."/>
            <person name="Warmusova S."/>
            <person name="Kostygov A.Y."/>
            <person name="Nenarokova A."/>
            <person name="Lukes J."/>
            <person name="Opperdoes F.R."/>
            <person name="Yurchenko V."/>
        </authorList>
    </citation>
    <scope>NUCLEOTIDE SEQUENCE [LARGE SCALE GENOMIC DNA]</scope>
    <source>
        <strain evidence="4 5">E262AT.01</strain>
    </source>
</reference>
<name>A0AAW0EXD7_9TRYP</name>
<accession>A0AAW0EXD7</accession>
<dbReference type="PANTHER" id="PTHR24111">
    <property type="entry name" value="LEUCINE-RICH REPEAT-CONTAINING PROTEIN 34"/>
    <property type="match status" value="1"/>
</dbReference>